<dbReference type="Proteomes" id="UP000751190">
    <property type="component" value="Unassembled WGS sequence"/>
</dbReference>
<gene>
    <name evidence="1" type="ORF">KFE25_001072</name>
</gene>
<evidence type="ECO:0000313" key="2">
    <source>
        <dbReference type="Proteomes" id="UP000751190"/>
    </source>
</evidence>
<dbReference type="EMBL" id="JAGTXO010000025">
    <property type="protein sequence ID" value="KAG8461468.1"/>
    <property type="molecule type" value="Genomic_DNA"/>
</dbReference>
<proteinExistence type="predicted"/>
<dbReference type="OMA" id="ECEGWAR"/>
<dbReference type="AlphaFoldDB" id="A0A8J6CBG8"/>
<accession>A0A8J6CBG8</accession>
<protein>
    <submittedName>
        <fullName evidence="1">Uncharacterized protein</fullName>
    </submittedName>
</protein>
<comment type="caution">
    <text evidence="1">The sequence shown here is derived from an EMBL/GenBank/DDBJ whole genome shotgun (WGS) entry which is preliminary data.</text>
</comment>
<sequence length="184" mass="19530">MASARAVLVPPDKLLAHIRPHRRILAACVRGGSIGFALSDPYFSHATPLLLRRPLAANWWASLVREHSVGAVAFALPASLAGADAEAALAERAELLRGLVQPEGNGTAPPGSVYTLLPEKRLSDARALAREQPELWEDVAPFLHSAQAAETGALSSAACAAHAAIGLNHFFWVECEGWARNTFG</sequence>
<organism evidence="1 2">
    <name type="scientific">Diacronema lutheri</name>
    <name type="common">Unicellular marine alga</name>
    <name type="synonym">Monochrysis lutheri</name>
    <dbReference type="NCBI Taxonomy" id="2081491"/>
    <lineage>
        <taxon>Eukaryota</taxon>
        <taxon>Haptista</taxon>
        <taxon>Haptophyta</taxon>
        <taxon>Pavlovophyceae</taxon>
        <taxon>Pavlovales</taxon>
        <taxon>Pavlovaceae</taxon>
        <taxon>Diacronema</taxon>
    </lineage>
</organism>
<reference evidence="1" key="1">
    <citation type="submission" date="2021-05" db="EMBL/GenBank/DDBJ databases">
        <title>The genome of the haptophyte Pavlova lutheri (Diacronema luteri, Pavlovales) - a model for lipid biosynthesis in eukaryotic algae.</title>
        <authorList>
            <person name="Hulatt C.J."/>
            <person name="Posewitz M.C."/>
        </authorList>
    </citation>
    <scope>NUCLEOTIDE SEQUENCE</scope>
    <source>
        <strain evidence="1">NIVA-4/92</strain>
    </source>
</reference>
<name>A0A8J6CBG8_DIALT</name>
<evidence type="ECO:0000313" key="1">
    <source>
        <dbReference type="EMBL" id="KAG8461468.1"/>
    </source>
</evidence>
<keyword evidence="2" id="KW-1185">Reference proteome</keyword>